<proteinExistence type="predicted"/>
<gene>
    <name evidence="3" type="ORF">Ahy_B04g072704</name>
</gene>
<dbReference type="AlphaFoldDB" id="A0A444ZNL3"/>
<evidence type="ECO:0000313" key="4">
    <source>
        <dbReference type="Proteomes" id="UP000289738"/>
    </source>
</evidence>
<organism evidence="3 4">
    <name type="scientific">Arachis hypogaea</name>
    <name type="common">Peanut</name>
    <dbReference type="NCBI Taxonomy" id="3818"/>
    <lineage>
        <taxon>Eukaryota</taxon>
        <taxon>Viridiplantae</taxon>
        <taxon>Streptophyta</taxon>
        <taxon>Embryophyta</taxon>
        <taxon>Tracheophyta</taxon>
        <taxon>Spermatophyta</taxon>
        <taxon>Magnoliopsida</taxon>
        <taxon>eudicotyledons</taxon>
        <taxon>Gunneridae</taxon>
        <taxon>Pentapetalae</taxon>
        <taxon>rosids</taxon>
        <taxon>fabids</taxon>
        <taxon>Fabales</taxon>
        <taxon>Fabaceae</taxon>
        <taxon>Papilionoideae</taxon>
        <taxon>50 kb inversion clade</taxon>
        <taxon>dalbergioids sensu lato</taxon>
        <taxon>Dalbergieae</taxon>
        <taxon>Pterocarpus clade</taxon>
        <taxon>Arachis</taxon>
    </lineage>
</organism>
<accession>A0A444ZNL3</accession>
<reference evidence="3 4" key="1">
    <citation type="submission" date="2019-01" db="EMBL/GenBank/DDBJ databases">
        <title>Sequencing of cultivated peanut Arachis hypogaea provides insights into genome evolution and oil improvement.</title>
        <authorList>
            <person name="Chen X."/>
        </authorList>
    </citation>
    <scope>NUCLEOTIDE SEQUENCE [LARGE SCALE GENOMIC DNA]</scope>
    <source>
        <strain evidence="4">cv. Fuhuasheng</strain>
        <tissue evidence="3">Leaves</tissue>
    </source>
</reference>
<dbReference type="STRING" id="3818.A0A444ZNL3"/>
<dbReference type="FunFam" id="3.90.550.50:FF:000006">
    <property type="entry name" value="Fringe-related protein-like"/>
    <property type="match status" value="1"/>
</dbReference>
<keyword evidence="2" id="KW-0812">Transmembrane</keyword>
<keyword evidence="2" id="KW-0472">Membrane</keyword>
<evidence type="ECO:0000313" key="3">
    <source>
        <dbReference type="EMBL" id="RYR15777.1"/>
    </source>
</evidence>
<evidence type="ECO:0000256" key="1">
    <source>
        <dbReference type="SAM" id="MobiDB-lite"/>
    </source>
</evidence>
<dbReference type="Proteomes" id="UP000289738">
    <property type="component" value="Chromosome B04"/>
</dbReference>
<dbReference type="InterPro" id="IPR006740">
    <property type="entry name" value="DUF604"/>
</dbReference>
<dbReference type="Gene3D" id="3.90.550.50">
    <property type="match status" value="1"/>
</dbReference>
<comment type="caution">
    <text evidence="3">The sequence shown here is derived from an EMBL/GenBank/DDBJ whole genome shotgun (WGS) entry which is preliminary data.</text>
</comment>
<keyword evidence="4" id="KW-1185">Reference proteome</keyword>
<dbReference type="EMBL" id="SDMP01000014">
    <property type="protein sequence ID" value="RYR15777.1"/>
    <property type="molecule type" value="Genomic_DNA"/>
</dbReference>
<dbReference type="Pfam" id="PF04646">
    <property type="entry name" value="DUF604"/>
    <property type="match status" value="1"/>
</dbReference>
<feature type="compositionally biased region" description="Acidic residues" evidence="1">
    <location>
        <begin position="624"/>
        <end position="634"/>
    </location>
</feature>
<keyword evidence="2" id="KW-1133">Transmembrane helix</keyword>
<feature type="region of interest" description="Disordered" evidence="1">
    <location>
        <begin position="602"/>
        <end position="634"/>
    </location>
</feature>
<sequence length="634" mass="72179">MSSSSVKSYSSALDPLNKAWKTPLLFPTVKPISSLISLFLKAGLALSTVFFFSLLLRLSISHYGQPYNSTTTFNHMLHTQRTQHEPTNVGHIVFGIGGSAATWHTRRHYTELWWRPGVTRGFVWLDQNPSDTDPWPETSPPYKISDNTSSFKYTCPYGTRSAIRMARIVKESFELGLENVRWFVMGDDDTVFFPDNLATVLSKYDHNQMYYIGGNSESVEQDLVHFYTMAYGGGGIAISYPLAEELVTILDGCIDRYAHLFGSDQKIQSCISEIGVEITKEPGFHQVDIRGNPYGLLAAHPVAPLVSLHHLDYVDPIFPNMNRSDSIQKLVTAYKADPGRTLQKSFCYDPLRNWSVSVSWGYSVELYPSLVTTKVLEMAFGTFKTWSSWRSGPFTLNTRPVINDPCEMPLVYSLDSVGNAGFRETRSRYRKNLLRECQREEYKEALGVQHIDVLASRFTPEMWIKAPRRQCCEVMNDGGSRTKESFQVMIRECHRFESITRTLLKAWFNTKIHEIKFEDEKQTDSEFQAKLESNIEQLESSKSEIKDQASDQVQIQIYSSILELATVLVHPKHSKFQISNNNPANQEMKNLDLQLELPSLEPTDLDAGTRSLNDHNPNKWGIELAEEEDDIHGD</sequence>
<dbReference type="PANTHER" id="PTHR10811">
    <property type="entry name" value="FRINGE-RELATED"/>
    <property type="match status" value="1"/>
</dbReference>
<evidence type="ECO:0000256" key="2">
    <source>
        <dbReference type="SAM" id="Phobius"/>
    </source>
</evidence>
<feature type="transmembrane region" description="Helical" evidence="2">
    <location>
        <begin position="32"/>
        <end position="56"/>
    </location>
</feature>
<protein>
    <submittedName>
        <fullName evidence="3">Uncharacterized protein</fullName>
    </submittedName>
</protein>
<name>A0A444ZNL3_ARAHY</name>